<dbReference type="PANTHER" id="PTHR34934">
    <property type="entry name" value="FLAVIN-DEPENDENT THYMIDYLATE SYNTHASE"/>
    <property type="match status" value="1"/>
</dbReference>
<dbReference type="SUPFAM" id="SSF69796">
    <property type="entry name" value="Thymidylate synthase-complementing protein Thy1"/>
    <property type="match status" value="1"/>
</dbReference>
<proteinExistence type="inferred from homology"/>
<feature type="non-terminal residue" evidence="1">
    <location>
        <position position="250"/>
    </location>
</feature>
<dbReference type="Pfam" id="PF02511">
    <property type="entry name" value="Thy1"/>
    <property type="match status" value="1"/>
</dbReference>
<dbReference type="GO" id="GO:0050797">
    <property type="term" value="F:thymidylate synthase (FAD) activity"/>
    <property type="evidence" value="ECO:0007669"/>
    <property type="project" value="InterPro"/>
</dbReference>
<name>X0YBC7_9ZZZZ</name>
<accession>X0YBC7</accession>
<dbReference type="GO" id="GO:0006231">
    <property type="term" value="P:dTMP biosynthetic process"/>
    <property type="evidence" value="ECO:0007669"/>
    <property type="project" value="InterPro"/>
</dbReference>
<feature type="non-terminal residue" evidence="1">
    <location>
        <position position="1"/>
    </location>
</feature>
<dbReference type="CDD" id="cd20175">
    <property type="entry name" value="ThyX"/>
    <property type="match status" value="1"/>
</dbReference>
<sequence length="250" mass="28061">EFEKNITTVAFPDDAWYNLSGLQVRVAMIYVSLISYTPDPERTIAAAARVSASPVGATEIMKQLTPQAVDRLLTRLLTSGHLSTFEHASFTFAIEGISRVTSHQLVRHRIASFTQQSQRYVSLKEADYITPATISARPELEAKYHDLARGCHRLYLEMLDAGIPAEDARYVLPSAIETRLVMTMNARELLHACSLRLCLRAQWEIVELFELIKAEVERVAPRLGAELKPKCYRLGYCDEAESCGIFPTAK</sequence>
<comment type="caution">
    <text evidence="1">The sequence shown here is derived from an EMBL/GenBank/DDBJ whole genome shotgun (WGS) entry which is preliminary data.</text>
</comment>
<dbReference type="EMBL" id="BARS01042930">
    <property type="protein sequence ID" value="GAG34156.1"/>
    <property type="molecule type" value="Genomic_DNA"/>
</dbReference>
<reference evidence="1" key="1">
    <citation type="journal article" date="2014" name="Front. Microbiol.">
        <title>High frequency of phylogenetically diverse reductive dehalogenase-homologous genes in deep subseafloor sedimentary metagenomes.</title>
        <authorList>
            <person name="Kawai M."/>
            <person name="Futagami T."/>
            <person name="Toyoda A."/>
            <person name="Takaki Y."/>
            <person name="Nishi S."/>
            <person name="Hori S."/>
            <person name="Arai W."/>
            <person name="Tsubouchi T."/>
            <person name="Morono Y."/>
            <person name="Uchiyama I."/>
            <person name="Ito T."/>
            <person name="Fujiyama A."/>
            <person name="Inagaki F."/>
            <person name="Takami H."/>
        </authorList>
    </citation>
    <scope>NUCLEOTIDE SEQUENCE</scope>
    <source>
        <strain evidence="1">Expedition CK06-06</strain>
    </source>
</reference>
<gene>
    <name evidence="1" type="ORF">S01H1_65064</name>
</gene>
<dbReference type="AlphaFoldDB" id="X0YBC7"/>
<dbReference type="GO" id="GO:0004799">
    <property type="term" value="F:thymidylate synthase activity"/>
    <property type="evidence" value="ECO:0007669"/>
    <property type="project" value="TreeGrafter"/>
</dbReference>
<dbReference type="NCBIfam" id="TIGR02170">
    <property type="entry name" value="thyX"/>
    <property type="match status" value="1"/>
</dbReference>
<dbReference type="Gene3D" id="3.30.1360.170">
    <property type="match status" value="1"/>
</dbReference>
<dbReference type="PROSITE" id="PS51331">
    <property type="entry name" value="THYX"/>
    <property type="match status" value="1"/>
</dbReference>
<dbReference type="InterPro" id="IPR036098">
    <property type="entry name" value="Thymidylate_synthase_ThyX_sf"/>
</dbReference>
<organism evidence="1">
    <name type="scientific">marine sediment metagenome</name>
    <dbReference type="NCBI Taxonomy" id="412755"/>
    <lineage>
        <taxon>unclassified sequences</taxon>
        <taxon>metagenomes</taxon>
        <taxon>ecological metagenomes</taxon>
    </lineage>
</organism>
<dbReference type="GO" id="GO:0050660">
    <property type="term" value="F:flavin adenine dinucleotide binding"/>
    <property type="evidence" value="ECO:0007669"/>
    <property type="project" value="InterPro"/>
</dbReference>
<dbReference type="GO" id="GO:0070402">
    <property type="term" value="F:NADPH binding"/>
    <property type="evidence" value="ECO:0007669"/>
    <property type="project" value="TreeGrafter"/>
</dbReference>
<evidence type="ECO:0000313" key="1">
    <source>
        <dbReference type="EMBL" id="GAG34156.1"/>
    </source>
</evidence>
<dbReference type="HAMAP" id="MF_01408">
    <property type="entry name" value="ThyX"/>
    <property type="match status" value="1"/>
</dbReference>
<dbReference type="InterPro" id="IPR003669">
    <property type="entry name" value="Thymidylate_synthase_ThyX"/>
</dbReference>
<protein>
    <recommendedName>
        <fullName evidence="2">Thymidylate synthase (FAD)</fullName>
    </recommendedName>
</protein>
<dbReference type="PANTHER" id="PTHR34934:SF1">
    <property type="entry name" value="FLAVIN-DEPENDENT THYMIDYLATE SYNTHASE"/>
    <property type="match status" value="1"/>
</dbReference>
<evidence type="ECO:0008006" key="2">
    <source>
        <dbReference type="Google" id="ProtNLM"/>
    </source>
</evidence>